<protein>
    <submittedName>
        <fullName evidence="3">Glycosyltransferase family 4 protein</fullName>
    </submittedName>
</protein>
<dbReference type="RefSeq" id="WP_138988936.1">
    <property type="nucleotide sequence ID" value="NZ_CP043869.1"/>
</dbReference>
<dbReference type="EMBL" id="CP043869">
    <property type="protein sequence ID" value="QEQ95987.1"/>
    <property type="molecule type" value="Genomic_DNA"/>
</dbReference>
<dbReference type="SUPFAM" id="SSF53756">
    <property type="entry name" value="UDP-Glycosyltransferase/glycogen phosphorylase"/>
    <property type="match status" value="1"/>
</dbReference>
<dbReference type="Proteomes" id="UP000324760">
    <property type="component" value="Chromosome"/>
</dbReference>
<dbReference type="GO" id="GO:0016757">
    <property type="term" value="F:glycosyltransferase activity"/>
    <property type="evidence" value="ECO:0007669"/>
    <property type="project" value="InterPro"/>
</dbReference>
<dbReference type="InterPro" id="IPR001296">
    <property type="entry name" value="Glyco_trans_1"/>
</dbReference>
<keyword evidence="4" id="KW-1185">Reference proteome</keyword>
<dbReference type="InterPro" id="IPR050194">
    <property type="entry name" value="Glycosyltransferase_grp1"/>
</dbReference>
<dbReference type="PANTHER" id="PTHR45947:SF3">
    <property type="entry name" value="SULFOQUINOVOSYL TRANSFERASE SQD2"/>
    <property type="match status" value="1"/>
</dbReference>
<accession>A0A5P1R8S1</accession>
<organism evidence="3 4">
    <name type="scientific">Neptunomonas concharum</name>
    <dbReference type="NCBI Taxonomy" id="1031538"/>
    <lineage>
        <taxon>Bacteria</taxon>
        <taxon>Pseudomonadati</taxon>
        <taxon>Pseudomonadota</taxon>
        <taxon>Gammaproteobacteria</taxon>
        <taxon>Oceanospirillales</taxon>
        <taxon>Oceanospirillaceae</taxon>
        <taxon>Neptunomonas</taxon>
    </lineage>
</organism>
<feature type="domain" description="Glycosyl transferase family 1" evidence="1">
    <location>
        <begin position="187"/>
        <end position="334"/>
    </location>
</feature>
<dbReference type="AlphaFoldDB" id="A0A5P1R8S1"/>
<gene>
    <name evidence="3" type="ORF">F0U83_04295</name>
</gene>
<feature type="domain" description="Glycosyltransferase subfamily 4-like N-terminal" evidence="2">
    <location>
        <begin position="50"/>
        <end position="172"/>
    </location>
</feature>
<evidence type="ECO:0000313" key="3">
    <source>
        <dbReference type="EMBL" id="QEQ95987.1"/>
    </source>
</evidence>
<reference evidence="3 4" key="1">
    <citation type="journal article" date="2019" name="Biochem. Eng. J.">
        <title>Metabolic engineering of the marine bacteria Neptunomonas concharum for the production of acetoin and meso-2,3-butanediol from acetate.</title>
        <authorList>
            <person name="Li W."/>
            <person name="Pu N."/>
            <person name="Liu C.-X."/>
            <person name="Yuan Q.-P."/>
            <person name="Li Z.-J."/>
        </authorList>
    </citation>
    <scope>NUCLEOTIDE SEQUENCE [LARGE SCALE GENOMIC DNA]</scope>
    <source>
        <strain evidence="3 4">JCM17730</strain>
    </source>
</reference>
<evidence type="ECO:0000259" key="1">
    <source>
        <dbReference type="Pfam" id="PF00534"/>
    </source>
</evidence>
<name>A0A5P1R8S1_9GAMM</name>
<evidence type="ECO:0000313" key="4">
    <source>
        <dbReference type="Proteomes" id="UP000324760"/>
    </source>
</evidence>
<sequence>MKIIHVAETVHGGIATYLNEIVPIQSLKYGKENVYVLAPREQLDCLGEGFNNFSFESKGRSFFSIFNLIVVYIKVMSSFKPDVVHIHSSFAGFFCRTVHLFLFKKVAVVYCSHGWSFSMSTGPFKKNIYALVERCLSVLTDRIVCISKFEKKLAVSYGFSEKKCVVVYNGISRTPPDFVEGGVLDSNDKVKFLFVGRFHHAKGFDLLIPIFERLKGKADLYVAGGARLDNELDFSVPDNVHKLGWLSSEELQFYYQICDAVIVPSRWEGFGFVAVEAMRQKKAVFGSSSGGIPETIISGKTGIIFNIDETPESISEKILLYTKADLRDMGENGYVHFLNNFLVDSTVSGLDKVYLESLKCRKR</sequence>
<proteinExistence type="predicted"/>
<dbReference type="InterPro" id="IPR028098">
    <property type="entry name" value="Glyco_trans_4-like_N"/>
</dbReference>
<dbReference type="Pfam" id="PF13439">
    <property type="entry name" value="Glyco_transf_4"/>
    <property type="match status" value="1"/>
</dbReference>
<dbReference type="PANTHER" id="PTHR45947">
    <property type="entry name" value="SULFOQUINOVOSYL TRANSFERASE SQD2"/>
    <property type="match status" value="1"/>
</dbReference>
<keyword evidence="3" id="KW-0808">Transferase</keyword>
<dbReference type="OrthoDB" id="9801609at2"/>
<dbReference type="KEGG" id="ncu:F0U83_04295"/>
<dbReference type="Pfam" id="PF00534">
    <property type="entry name" value="Glycos_transf_1"/>
    <property type="match status" value="1"/>
</dbReference>
<evidence type="ECO:0000259" key="2">
    <source>
        <dbReference type="Pfam" id="PF13439"/>
    </source>
</evidence>
<dbReference type="Gene3D" id="3.40.50.2000">
    <property type="entry name" value="Glycogen Phosphorylase B"/>
    <property type="match status" value="2"/>
</dbReference>